<gene>
    <name evidence="5" type="ORF">LAESUDRAFT_723421</name>
</gene>
<organism evidence="5 6">
    <name type="scientific">Laetiporus sulphureus 93-53</name>
    <dbReference type="NCBI Taxonomy" id="1314785"/>
    <lineage>
        <taxon>Eukaryota</taxon>
        <taxon>Fungi</taxon>
        <taxon>Dikarya</taxon>
        <taxon>Basidiomycota</taxon>
        <taxon>Agaricomycotina</taxon>
        <taxon>Agaricomycetes</taxon>
        <taxon>Polyporales</taxon>
        <taxon>Laetiporus</taxon>
    </lineage>
</organism>
<protein>
    <submittedName>
        <fullName evidence="5">Small heat shock protein</fullName>
    </submittedName>
</protein>
<dbReference type="SUPFAM" id="SSF49764">
    <property type="entry name" value="HSP20-like chaperones"/>
    <property type="match status" value="1"/>
</dbReference>
<dbReference type="InParanoid" id="A0A165F7M7"/>
<evidence type="ECO:0000313" key="5">
    <source>
        <dbReference type="EMBL" id="KZT08549.1"/>
    </source>
</evidence>
<dbReference type="CDD" id="cd06464">
    <property type="entry name" value="ACD_sHsps-like"/>
    <property type="match status" value="1"/>
</dbReference>
<dbReference type="STRING" id="1314785.A0A165F7M7"/>
<dbReference type="PROSITE" id="PS01031">
    <property type="entry name" value="SHSP"/>
    <property type="match status" value="1"/>
</dbReference>
<dbReference type="PANTHER" id="PTHR11527">
    <property type="entry name" value="HEAT-SHOCK PROTEIN 20 FAMILY MEMBER"/>
    <property type="match status" value="1"/>
</dbReference>
<dbReference type="Gene3D" id="2.60.40.790">
    <property type="match status" value="1"/>
</dbReference>
<dbReference type="RefSeq" id="XP_040766289.1">
    <property type="nucleotide sequence ID" value="XM_040908415.1"/>
</dbReference>
<evidence type="ECO:0000256" key="2">
    <source>
        <dbReference type="PROSITE-ProRule" id="PRU00285"/>
    </source>
</evidence>
<evidence type="ECO:0000256" key="1">
    <source>
        <dbReference type="ARBA" id="ARBA00023016"/>
    </source>
</evidence>
<accession>A0A165F7M7</accession>
<reference evidence="5 6" key="1">
    <citation type="journal article" date="2016" name="Mol. Biol. Evol.">
        <title>Comparative Genomics of Early-Diverging Mushroom-Forming Fungi Provides Insights into the Origins of Lignocellulose Decay Capabilities.</title>
        <authorList>
            <person name="Nagy L.G."/>
            <person name="Riley R."/>
            <person name="Tritt A."/>
            <person name="Adam C."/>
            <person name="Daum C."/>
            <person name="Floudas D."/>
            <person name="Sun H."/>
            <person name="Yadav J.S."/>
            <person name="Pangilinan J."/>
            <person name="Larsson K.H."/>
            <person name="Matsuura K."/>
            <person name="Barry K."/>
            <person name="Labutti K."/>
            <person name="Kuo R."/>
            <person name="Ohm R.A."/>
            <person name="Bhattacharya S.S."/>
            <person name="Shirouzu T."/>
            <person name="Yoshinaga Y."/>
            <person name="Martin F.M."/>
            <person name="Grigoriev I.V."/>
            <person name="Hibbett D.S."/>
        </authorList>
    </citation>
    <scope>NUCLEOTIDE SEQUENCE [LARGE SCALE GENOMIC DNA]</scope>
    <source>
        <strain evidence="5 6">93-53</strain>
    </source>
</reference>
<dbReference type="EMBL" id="KV427614">
    <property type="protein sequence ID" value="KZT08549.1"/>
    <property type="molecule type" value="Genomic_DNA"/>
</dbReference>
<dbReference type="Proteomes" id="UP000076871">
    <property type="component" value="Unassembled WGS sequence"/>
</dbReference>
<dbReference type="OrthoDB" id="1431247at2759"/>
<comment type="similarity">
    <text evidence="2 3">Belongs to the small heat shock protein (HSP20) family.</text>
</comment>
<evidence type="ECO:0000259" key="4">
    <source>
        <dbReference type="PROSITE" id="PS01031"/>
    </source>
</evidence>
<proteinExistence type="inferred from homology"/>
<keyword evidence="6" id="KW-1185">Reference proteome</keyword>
<dbReference type="InterPro" id="IPR008978">
    <property type="entry name" value="HSP20-like_chaperone"/>
</dbReference>
<dbReference type="FunCoup" id="A0A165F7M7">
    <property type="interactions" value="179"/>
</dbReference>
<dbReference type="AlphaFoldDB" id="A0A165F7M7"/>
<keyword evidence="1 5" id="KW-0346">Stress response</keyword>
<evidence type="ECO:0000313" key="6">
    <source>
        <dbReference type="Proteomes" id="UP000076871"/>
    </source>
</evidence>
<evidence type="ECO:0000256" key="3">
    <source>
        <dbReference type="RuleBase" id="RU003616"/>
    </source>
</evidence>
<dbReference type="InterPro" id="IPR002068">
    <property type="entry name" value="A-crystallin/Hsp20_dom"/>
</dbReference>
<dbReference type="GeneID" id="63825444"/>
<dbReference type="InterPro" id="IPR031107">
    <property type="entry name" value="Small_HSP"/>
</dbReference>
<dbReference type="Pfam" id="PF00011">
    <property type="entry name" value="HSP20"/>
    <property type="match status" value="1"/>
</dbReference>
<name>A0A165F7M7_9APHY</name>
<feature type="domain" description="SHSP" evidence="4">
    <location>
        <begin position="83"/>
        <end position="196"/>
    </location>
</feature>
<sequence length="196" mass="22273">MGLRRWRRIRIASYKRRFGSVKSESPHLPHNSLPHSSSPIMSFAEFYYDPFVEFNHMLDQALTERNVPVAQALQAQGPQRHRNRGRGPWPRLDVHENKKINKVVATFELPGLKKDDVSIEVHNNRVVVSGEVKQPEEVEESEYPVHERHVGKFSRSFQLPAGLDTSTIKASMENGLLTISFPMAAPETAPKKITVA</sequence>